<organism evidence="1 2">
    <name type="scientific">Melastoma candidum</name>
    <dbReference type="NCBI Taxonomy" id="119954"/>
    <lineage>
        <taxon>Eukaryota</taxon>
        <taxon>Viridiplantae</taxon>
        <taxon>Streptophyta</taxon>
        <taxon>Embryophyta</taxon>
        <taxon>Tracheophyta</taxon>
        <taxon>Spermatophyta</taxon>
        <taxon>Magnoliopsida</taxon>
        <taxon>eudicotyledons</taxon>
        <taxon>Gunneridae</taxon>
        <taxon>Pentapetalae</taxon>
        <taxon>rosids</taxon>
        <taxon>malvids</taxon>
        <taxon>Myrtales</taxon>
        <taxon>Melastomataceae</taxon>
        <taxon>Melastomatoideae</taxon>
        <taxon>Melastomateae</taxon>
        <taxon>Melastoma</taxon>
    </lineage>
</organism>
<keyword evidence="2" id="KW-1185">Reference proteome</keyword>
<reference evidence="2" key="1">
    <citation type="journal article" date="2023" name="Front. Plant Sci.">
        <title>Chromosomal-level genome assembly of Melastoma candidum provides insights into trichome evolution.</title>
        <authorList>
            <person name="Zhong Y."/>
            <person name="Wu W."/>
            <person name="Sun C."/>
            <person name="Zou P."/>
            <person name="Liu Y."/>
            <person name="Dai S."/>
            <person name="Zhou R."/>
        </authorList>
    </citation>
    <scope>NUCLEOTIDE SEQUENCE [LARGE SCALE GENOMIC DNA]</scope>
</reference>
<accession>A0ACB9S4W2</accession>
<gene>
    <name evidence="1" type="ORF">MLD38_003540</name>
</gene>
<evidence type="ECO:0000313" key="2">
    <source>
        <dbReference type="Proteomes" id="UP001057402"/>
    </source>
</evidence>
<protein>
    <submittedName>
        <fullName evidence="1">Uncharacterized protein</fullName>
    </submittedName>
</protein>
<dbReference type="Proteomes" id="UP001057402">
    <property type="component" value="Chromosome 2"/>
</dbReference>
<comment type="caution">
    <text evidence="1">The sequence shown here is derived from an EMBL/GenBank/DDBJ whole genome shotgun (WGS) entry which is preliminary data.</text>
</comment>
<dbReference type="EMBL" id="CM042881">
    <property type="protein sequence ID" value="KAI4385526.1"/>
    <property type="molecule type" value="Genomic_DNA"/>
</dbReference>
<proteinExistence type="predicted"/>
<name>A0ACB9S4W2_9MYRT</name>
<sequence length="77" mass="8522">MKGGYNGHHFVTNGLPTGAALKPDVLCFVELSRFIGRCTGRWRNSTARATTKHRQSKSYQKTGDHHSLQASGHVLSR</sequence>
<evidence type="ECO:0000313" key="1">
    <source>
        <dbReference type="EMBL" id="KAI4385526.1"/>
    </source>
</evidence>